<evidence type="ECO:0000313" key="1">
    <source>
        <dbReference type="EMBL" id="GKX67843.1"/>
    </source>
</evidence>
<evidence type="ECO:0000313" key="2">
    <source>
        <dbReference type="Proteomes" id="UP001058074"/>
    </source>
</evidence>
<dbReference type="EMBL" id="BROD01000001">
    <property type="protein sequence ID" value="GKX67843.1"/>
    <property type="molecule type" value="Genomic_DNA"/>
</dbReference>
<gene>
    <name evidence="1" type="ORF">rsdtw13_31010</name>
</gene>
<organism evidence="1 2">
    <name type="scientific">Inconstantimicrobium mannanitabidum</name>
    <dbReference type="NCBI Taxonomy" id="1604901"/>
    <lineage>
        <taxon>Bacteria</taxon>
        <taxon>Bacillati</taxon>
        <taxon>Bacillota</taxon>
        <taxon>Clostridia</taxon>
        <taxon>Eubacteriales</taxon>
        <taxon>Clostridiaceae</taxon>
        <taxon>Inconstantimicrobium</taxon>
    </lineage>
</organism>
<proteinExistence type="predicted"/>
<protein>
    <submittedName>
        <fullName evidence="1">Uncharacterized protein</fullName>
    </submittedName>
</protein>
<accession>A0ACB5RFI0</accession>
<keyword evidence="2" id="KW-1185">Reference proteome</keyword>
<reference evidence="1" key="1">
    <citation type="journal article" date="2025" name="Int. J. Syst. Evol. Microbiol.">
        <title>Inconstantimicrobium mannanitabidum sp. nov., a novel member of the family Clostridiaceae isolated from anoxic soil under the treatment of reductive soil disinfestation.</title>
        <authorList>
            <person name="Ueki A."/>
            <person name="Tonouchi A."/>
            <person name="Honma S."/>
            <person name="Kaku N."/>
            <person name="Ueki K."/>
        </authorList>
    </citation>
    <scope>NUCLEOTIDE SEQUENCE</scope>
    <source>
        <strain evidence="1">TW13</strain>
    </source>
</reference>
<sequence>MNYYQEKIENDDIIPAKIYIRKSEGGNCHYPVHWHKNLEFDLVLEGTIEGKINGNKVEVLAGNFFFVNSGELHETDAQDRNKMCSITILLSYNLLREYCSDIDSYYFDFTDNKKAQDKVRNLIIKCAELYEKQEEFYSLEISICLRQICSVLLKECKKKKQEINYSRYEEKSLQNIKKVITYMEENYENTISLENIADEVAMTPNYFCRFFKKTTGETFYNYLNEIRLYHAHREIINSDSSITEVALNNGFPNVKSFIEVFKKCYKVTPARYRKQF</sequence>
<name>A0ACB5RFI0_9CLOT</name>
<dbReference type="Proteomes" id="UP001058074">
    <property type="component" value="Unassembled WGS sequence"/>
</dbReference>
<comment type="caution">
    <text evidence="1">The sequence shown here is derived from an EMBL/GenBank/DDBJ whole genome shotgun (WGS) entry which is preliminary data.</text>
</comment>